<dbReference type="EMBL" id="RKHY01000001">
    <property type="protein sequence ID" value="ROS42390.1"/>
    <property type="molecule type" value="Genomic_DNA"/>
</dbReference>
<evidence type="ECO:0000259" key="1">
    <source>
        <dbReference type="Pfam" id="PF19809"/>
    </source>
</evidence>
<protein>
    <recommendedName>
        <fullName evidence="1">DUF6292 domain-containing protein</fullName>
    </recommendedName>
</protein>
<reference evidence="2 3" key="1">
    <citation type="submission" date="2018-11" db="EMBL/GenBank/DDBJ databases">
        <title>Sequencing the genomes of 1000 actinobacteria strains.</title>
        <authorList>
            <person name="Klenk H.-P."/>
        </authorList>
    </citation>
    <scope>NUCLEOTIDE SEQUENCE [LARGE SCALE GENOMIC DNA]</scope>
    <source>
        <strain evidence="2 3">DSM 44348</strain>
    </source>
</reference>
<gene>
    <name evidence="2" type="ORF">EDD35_4777</name>
</gene>
<comment type="caution">
    <text evidence="2">The sequence shown here is derived from an EMBL/GenBank/DDBJ whole genome shotgun (WGS) entry which is preliminary data.</text>
</comment>
<dbReference type="AlphaFoldDB" id="A0A3N2H1Y0"/>
<organism evidence="2 3">
    <name type="scientific">Amycolatopsis thermoflava</name>
    <dbReference type="NCBI Taxonomy" id="84480"/>
    <lineage>
        <taxon>Bacteria</taxon>
        <taxon>Bacillati</taxon>
        <taxon>Actinomycetota</taxon>
        <taxon>Actinomycetes</taxon>
        <taxon>Pseudonocardiales</taxon>
        <taxon>Pseudonocardiaceae</taxon>
        <taxon>Amycolatopsis</taxon>
        <taxon>Amycolatopsis methanolica group</taxon>
    </lineage>
</organism>
<evidence type="ECO:0000313" key="2">
    <source>
        <dbReference type="EMBL" id="ROS42390.1"/>
    </source>
</evidence>
<name>A0A3N2H1Y0_9PSEU</name>
<proteinExistence type="predicted"/>
<dbReference type="InterPro" id="IPR046259">
    <property type="entry name" value="DUF6292"/>
</dbReference>
<feature type="domain" description="DUF6292" evidence="1">
    <location>
        <begin position="16"/>
        <end position="103"/>
    </location>
</feature>
<dbReference type="Pfam" id="PF19809">
    <property type="entry name" value="DUF6292"/>
    <property type="match status" value="1"/>
</dbReference>
<dbReference type="Proteomes" id="UP000274843">
    <property type="component" value="Unassembled WGS sequence"/>
</dbReference>
<keyword evidence="3" id="KW-1185">Reference proteome</keyword>
<sequence length="137" mass="14970">MYLEYEDAQARGLRRYVRLVTEALGLGGNAYFVQIDPPPANAYLALERRLPEFPDRDAALLWSEDTGWSLVVESHCGEDLIVLAYLGADVLPAPRVVARFAEDLCDGVAAGVLEPPVWDPVDVRERLAAYSAPALAG</sequence>
<accession>A0A3N2H1Y0</accession>
<evidence type="ECO:0000313" key="3">
    <source>
        <dbReference type="Proteomes" id="UP000274843"/>
    </source>
</evidence>